<reference evidence="2" key="2">
    <citation type="submission" date="2025-08" db="UniProtKB">
        <authorList>
            <consortium name="Ensembl"/>
        </authorList>
    </citation>
    <scope>IDENTIFICATION</scope>
</reference>
<dbReference type="GeneTree" id="ENSGT00940000161627"/>
<evidence type="ECO:0000313" key="2">
    <source>
        <dbReference type="Ensembl" id="ENSPANP00000058602.1"/>
    </source>
</evidence>
<dbReference type="Ensembl" id="ENSPANT00000077005.1">
    <property type="protein sequence ID" value="ENSPANP00000058602.1"/>
    <property type="gene ID" value="ENSPANG00000045461.1"/>
</dbReference>
<dbReference type="AlphaFoldDB" id="A0A8I5NEJ1"/>
<protein>
    <submittedName>
        <fullName evidence="2">Uncharacterized protein</fullName>
    </submittedName>
</protein>
<dbReference type="PRINTS" id="PR02045">
    <property type="entry name" value="F138DOMAIN"/>
</dbReference>
<sequence>AGAGCAWGRVSVSGGACAVICLACCLPHCRPHHFRALSFLFYFKIFKIFFFFFFFFFFETESHSVTQAGVQWHNLGSLRPLPPRFKRSACLSLPTSWDYRCAPPQLANFCIFCRNRILPCCLGWSQTLDSSDPPVLASQSAGIIGVSHCDWLKTTVTECRILG</sequence>
<proteinExistence type="predicted"/>
<evidence type="ECO:0000313" key="3">
    <source>
        <dbReference type="Proteomes" id="UP000028761"/>
    </source>
</evidence>
<name>A0A8I5NEJ1_PAPAN</name>
<reference evidence="2" key="3">
    <citation type="submission" date="2025-09" db="UniProtKB">
        <authorList>
            <consortium name="Ensembl"/>
        </authorList>
    </citation>
    <scope>IDENTIFICATION</scope>
</reference>
<dbReference type="PANTHER" id="PTHR46254">
    <property type="entry name" value="PROTEIN GVQW1-RELATED"/>
    <property type="match status" value="1"/>
</dbReference>
<keyword evidence="3" id="KW-1185">Reference proteome</keyword>
<keyword evidence="1" id="KW-0472">Membrane</keyword>
<organism evidence="2 3">
    <name type="scientific">Papio anubis</name>
    <name type="common">Olive baboon</name>
    <dbReference type="NCBI Taxonomy" id="9555"/>
    <lineage>
        <taxon>Eukaryota</taxon>
        <taxon>Metazoa</taxon>
        <taxon>Chordata</taxon>
        <taxon>Craniata</taxon>
        <taxon>Vertebrata</taxon>
        <taxon>Euteleostomi</taxon>
        <taxon>Mammalia</taxon>
        <taxon>Eutheria</taxon>
        <taxon>Euarchontoglires</taxon>
        <taxon>Primates</taxon>
        <taxon>Haplorrhini</taxon>
        <taxon>Catarrhini</taxon>
        <taxon>Cercopithecidae</taxon>
        <taxon>Cercopithecinae</taxon>
        <taxon>Papio</taxon>
    </lineage>
</organism>
<keyword evidence="1" id="KW-1133">Transmembrane helix</keyword>
<evidence type="ECO:0000256" key="1">
    <source>
        <dbReference type="SAM" id="Phobius"/>
    </source>
</evidence>
<feature type="transmembrane region" description="Helical" evidence="1">
    <location>
        <begin position="6"/>
        <end position="27"/>
    </location>
</feature>
<dbReference type="Proteomes" id="UP000028761">
    <property type="component" value="Chromosome 2"/>
</dbReference>
<reference evidence="2 3" key="1">
    <citation type="submission" date="2012-03" db="EMBL/GenBank/DDBJ databases">
        <title>Whole Genome Assembly of Papio anubis.</title>
        <authorList>
            <person name="Liu Y.L."/>
            <person name="Abraham K.A."/>
            <person name="Akbar H.A."/>
            <person name="Ali S.A."/>
            <person name="Anosike U.A."/>
            <person name="Aqrawi P.A."/>
            <person name="Arias F.A."/>
            <person name="Attaway T.A."/>
            <person name="Awwad R.A."/>
            <person name="Babu C.B."/>
            <person name="Bandaranaike D.B."/>
            <person name="Battles P.B."/>
            <person name="Bell A.B."/>
            <person name="Beltran B.B."/>
            <person name="Berhane-Mersha D.B."/>
            <person name="Bess C.B."/>
            <person name="Bickham C.B."/>
            <person name="Bolden T.B."/>
            <person name="Carter K.C."/>
            <person name="Chau D.C."/>
            <person name="Chavez A.C."/>
            <person name="Clerc-Blankenburg K.C."/>
            <person name="Coyle M.C."/>
            <person name="Dao M.D."/>
            <person name="Davila M.L.D."/>
            <person name="Davy-Carroll L.D."/>
            <person name="Denson S.D."/>
            <person name="Dinh H.D."/>
            <person name="Fernandez S.F."/>
            <person name="Fernando P.F."/>
            <person name="Forbes L.F."/>
            <person name="Francis C.F."/>
            <person name="Francisco L.F."/>
            <person name="Fu Q.F."/>
            <person name="Garcia-Iii R.G."/>
            <person name="Garrett T.G."/>
            <person name="Gross S.G."/>
            <person name="Gubbala S.G."/>
            <person name="Hirani K.H."/>
            <person name="Hogues M.H."/>
            <person name="Hollins B.H."/>
            <person name="Jackson L.J."/>
            <person name="Javaid M.J."/>
            <person name="Jhangiani S.J."/>
            <person name="Johnson A.J."/>
            <person name="Johnson B.J."/>
            <person name="Jones J.J."/>
            <person name="Joshi V.J."/>
            <person name="Kalu J.K."/>
            <person name="Khan N.K."/>
            <person name="Korchina V.K."/>
            <person name="Kovar C.K."/>
            <person name="Lago L.L."/>
            <person name="Lara F.L."/>
            <person name="Le T.-K.L."/>
            <person name="Lee S.L."/>
            <person name="Legall-Iii F.L."/>
            <person name="Lemon S.L."/>
            <person name="Liu J.L."/>
            <person name="Liu Y.-S.L."/>
            <person name="Liyanage D.L."/>
            <person name="Lopez J.L."/>
            <person name="Lorensuhewa L.L."/>
            <person name="Mata R.M."/>
            <person name="Mathew T.M."/>
            <person name="Mercado C.M."/>
            <person name="Mercado I.M."/>
            <person name="Morales K.M."/>
            <person name="Morgan M.M."/>
            <person name="Munidasa M.M."/>
            <person name="Ngo D.N."/>
            <person name="Nguyen L.N."/>
            <person name="Nguyen T.N."/>
            <person name="Nguyen N.N."/>
            <person name="Obregon M.O."/>
            <person name="Okwuonu G.O."/>
            <person name="Ongeri F.O."/>
            <person name="Onwere C.O."/>
            <person name="Osifeso I.O."/>
            <person name="Parra A.P."/>
            <person name="Patil S.P."/>
            <person name="Perez A.P."/>
            <person name="Perez Y.P."/>
            <person name="Pham C.P."/>
            <person name="Pu L.-L.P."/>
            <person name="Puazo M.P."/>
            <person name="Quiroz J.Q."/>
            <person name="Rouhana J.R."/>
            <person name="Ruiz M.R."/>
            <person name="Ruiz S.-J.R."/>
            <person name="Saada N.S."/>
            <person name="Santibanez J.S."/>
            <person name="Scheel M.S."/>
            <person name="Schneider B.S."/>
            <person name="Simmons D.S."/>
            <person name="Sisson I.S."/>
            <person name="Tang L.-Y.T."/>
            <person name="Thornton R.T."/>
            <person name="Tisius J.T."/>
            <person name="Toledanes G.T."/>
            <person name="Trejos Z.T."/>
            <person name="Usmani K.U."/>
            <person name="Varghese R.V."/>
            <person name="Vattathil S.V."/>
            <person name="Vee V.V."/>
            <person name="Walker D.W."/>
            <person name="Weissenberger G.W."/>
            <person name="White C.W."/>
            <person name="Williams A.W."/>
            <person name="Woodworth J.W."/>
            <person name="Wright R.W."/>
            <person name="Zhu Y.Z."/>
            <person name="Han Y.H."/>
            <person name="Newsham I.N."/>
            <person name="Nazareth L.N."/>
            <person name="Worley K.W."/>
            <person name="Muzny D.M."/>
            <person name="Rogers J.R."/>
            <person name="Gibbs R.G."/>
        </authorList>
    </citation>
    <scope>NUCLEOTIDE SEQUENCE [LARGE SCALE GENOMIC DNA]</scope>
</reference>
<accession>A0A8I5NEJ1</accession>
<keyword evidence="1" id="KW-0812">Transmembrane</keyword>
<feature type="transmembrane region" description="Helical" evidence="1">
    <location>
        <begin position="39"/>
        <end position="58"/>
    </location>
</feature>